<keyword evidence="5" id="KW-1185">Reference proteome</keyword>
<dbReference type="PROSITE" id="PS00463">
    <property type="entry name" value="ZN2_CY6_FUNGAL_1"/>
    <property type="match status" value="1"/>
</dbReference>
<dbReference type="OrthoDB" id="4491390at2759"/>
<evidence type="ECO:0000313" key="5">
    <source>
        <dbReference type="Proteomes" id="UP000799779"/>
    </source>
</evidence>
<feature type="compositionally biased region" description="Basic and acidic residues" evidence="2">
    <location>
        <begin position="77"/>
        <end position="86"/>
    </location>
</feature>
<reference evidence="4" key="1">
    <citation type="journal article" date="2020" name="Stud. Mycol.">
        <title>101 Dothideomycetes genomes: a test case for predicting lifestyles and emergence of pathogens.</title>
        <authorList>
            <person name="Haridas S."/>
            <person name="Albert R."/>
            <person name="Binder M."/>
            <person name="Bloem J."/>
            <person name="Labutti K."/>
            <person name="Salamov A."/>
            <person name="Andreopoulos B."/>
            <person name="Baker S."/>
            <person name="Barry K."/>
            <person name="Bills G."/>
            <person name="Bluhm B."/>
            <person name="Cannon C."/>
            <person name="Castanera R."/>
            <person name="Culley D."/>
            <person name="Daum C."/>
            <person name="Ezra D."/>
            <person name="Gonzalez J."/>
            <person name="Henrissat B."/>
            <person name="Kuo A."/>
            <person name="Liang C."/>
            <person name="Lipzen A."/>
            <person name="Lutzoni F."/>
            <person name="Magnuson J."/>
            <person name="Mondo S."/>
            <person name="Nolan M."/>
            <person name="Ohm R."/>
            <person name="Pangilinan J."/>
            <person name="Park H.-J."/>
            <person name="Ramirez L."/>
            <person name="Alfaro M."/>
            <person name="Sun H."/>
            <person name="Tritt A."/>
            <person name="Yoshinaga Y."/>
            <person name="Zwiers L.-H."/>
            <person name="Turgeon B."/>
            <person name="Goodwin S."/>
            <person name="Spatafora J."/>
            <person name="Crous P."/>
            <person name="Grigoriev I."/>
        </authorList>
    </citation>
    <scope>NUCLEOTIDE SEQUENCE</scope>
    <source>
        <strain evidence="4">CBS 123094</strain>
    </source>
</reference>
<dbReference type="CDD" id="cd00067">
    <property type="entry name" value="GAL4"/>
    <property type="match status" value="1"/>
</dbReference>
<dbReference type="PROSITE" id="PS50048">
    <property type="entry name" value="ZN2_CY6_FUNGAL_2"/>
    <property type="match status" value="1"/>
</dbReference>
<accession>A0A6A5WVN4</accession>
<dbReference type="InterPro" id="IPR021858">
    <property type="entry name" value="Fun_TF"/>
</dbReference>
<feature type="compositionally biased region" description="Basic and acidic residues" evidence="2">
    <location>
        <begin position="56"/>
        <end position="70"/>
    </location>
</feature>
<evidence type="ECO:0000256" key="1">
    <source>
        <dbReference type="ARBA" id="ARBA00023242"/>
    </source>
</evidence>
<evidence type="ECO:0000313" key="4">
    <source>
        <dbReference type="EMBL" id="KAF2003145.1"/>
    </source>
</evidence>
<dbReference type="InterPro" id="IPR036864">
    <property type="entry name" value="Zn2-C6_fun-type_DNA-bd_sf"/>
</dbReference>
<dbReference type="InterPro" id="IPR001138">
    <property type="entry name" value="Zn2Cys6_DnaBD"/>
</dbReference>
<dbReference type="SUPFAM" id="SSF57701">
    <property type="entry name" value="Zn2/Cys6 DNA-binding domain"/>
    <property type="match status" value="1"/>
</dbReference>
<dbReference type="PANTHER" id="PTHR38111">
    <property type="entry name" value="ZN(2)-C6 FUNGAL-TYPE DOMAIN-CONTAINING PROTEIN-RELATED"/>
    <property type="match status" value="1"/>
</dbReference>
<dbReference type="SMART" id="SM00066">
    <property type="entry name" value="GAL4"/>
    <property type="match status" value="1"/>
</dbReference>
<dbReference type="GO" id="GO:0000981">
    <property type="term" value="F:DNA-binding transcription factor activity, RNA polymerase II-specific"/>
    <property type="evidence" value="ECO:0007669"/>
    <property type="project" value="InterPro"/>
</dbReference>
<name>A0A6A5WVN4_9PLEO</name>
<dbReference type="Pfam" id="PF00172">
    <property type="entry name" value="Zn_clus"/>
    <property type="match status" value="1"/>
</dbReference>
<evidence type="ECO:0000256" key="2">
    <source>
        <dbReference type="SAM" id="MobiDB-lite"/>
    </source>
</evidence>
<feature type="domain" description="Zn(2)-C6 fungal-type" evidence="3">
    <location>
        <begin position="7"/>
        <end position="35"/>
    </location>
</feature>
<protein>
    <recommendedName>
        <fullName evidence="3">Zn(2)-C6 fungal-type domain-containing protein</fullName>
    </recommendedName>
</protein>
<feature type="region of interest" description="Disordered" evidence="2">
    <location>
        <begin position="56"/>
        <end position="88"/>
    </location>
</feature>
<organism evidence="4 5">
    <name type="scientific">Amniculicola lignicola CBS 123094</name>
    <dbReference type="NCBI Taxonomy" id="1392246"/>
    <lineage>
        <taxon>Eukaryota</taxon>
        <taxon>Fungi</taxon>
        <taxon>Dikarya</taxon>
        <taxon>Ascomycota</taxon>
        <taxon>Pezizomycotina</taxon>
        <taxon>Dothideomycetes</taxon>
        <taxon>Pleosporomycetidae</taxon>
        <taxon>Pleosporales</taxon>
        <taxon>Amniculicolaceae</taxon>
        <taxon>Amniculicola</taxon>
    </lineage>
</organism>
<sequence length="512" mass="57219">MPKRSSGCFSCRARKVRCDETKPECNNCVRRGTRCLGYRPAQSFVIHTFDRHTEKPSIIKEDDERYKRTESLQGEASNKENTDHQHCTSKTKRSIGAVLSEPAVPAQVSPVAIERVQYLGTFLSQFLPSLQGNTLTPPAALMVALPTTPATRRVFLSALDALAAAQLAVSNRNHQLINRCRSLYGTALSQMVTSITQPGAAEEDEILLATHLLTLYEVFVGVADGQGFFYHFQGVLRILKQRGPASIQSKLSMGLLHGIRYHSLSIGFTLRKAQMLAAPEWIKVTSQEAQLDPWVAIMDACIQIPGILERTEKAFRTGSSPPELEQILADSQRYASAARAQLAIFEKNGPQYSIVSIDTIPDFLTISNDRTYDPVFRFHSFAASTTYLLFWMGMLVLQSNALFVRQKLVLPLPLSPAEFTQWDEELSAYADSICRGVPYNAQRTSGYTGRFSTLTPLMIARRYFEARGMGNEVRWCEKAYYGTRVDGLYTPPLPIKPIKVLVEAARDSEKFI</sequence>
<proteinExistence type="predicted"/>
<dbReference type="InterPro" id="IPR053178">
    <property type="entry name" value="Osmoadaptation_assoc"/>
</dbReference>
<keyword evidence="1" id="KW-0539">Nucleus</keyword>
<dbReference type="PANTHER" id="PTHR38111:SF2">
    <property type="entry name" value="FINGER DOMAIN PROTEIN, PUTATIVE (AFU_ORTHOLOGUE AFUA_1G01560)-RELATED"/>
    <property type="match status" value="1"/>
</dbReference>
<dbReference type="EMBL" id="ML977574">
    <property type="protein sequence ID" value="KAF2003145.1"/>
    <property type="molecule type" value="Genomic_DNA"/>
</dbReference>
<dbReference type="Pfam" id="PF11951">
    <property type="entry name" value="Fungal_trans_2"/>
    <property type="match status" value="1"/>
</dbReference>
<evidence type="ECO:0000259" key="3">
    <source>
        <dbReference type="PROSITE" id="PS50048"/>
    </source>
</evidence>
<gene>
    <name evidence="4" type="ORF">P154DRAFT_111674</name>
</gene>
<dbReference type="Proteomes" id="UP000799779">
    <property type="component" value="Unassembled WGS sequence"/>
</dbReference>
<dbReference type="GO" id="GO:0008270">
    <property type="term" value="F:zinc ion binding"/>
    <property type="evidence" value="ECO:0007669"/>
    <property type="project" value="InterPro"/>
</dbReference>
<dbReference type="AlphaFoldDB" id="A0A6A5WVN4"/>
<dbReference type="Gene3D" id="4.10.240.10">
    <property type="entry name" value="Zn(2)-C6 fungal-type DNA-binding domain"/>
    <property type="match status" value="1"/>
</dbReference>